<protein>
    <submittedName>
        <fullName evidence="1">Unannotated protein</fullName>
    </submittedName>
</protein>
<dbReference type="AlphaFoldDB" id="A0A6J6GPJ3"/>
<name>A0A6J6GPJ3_9ZZZZ</name>
<dbReference type="EMBL" id="CAEZSR010000335">
    <property type="protein sequence ID" value="CAB4601789.1"/>
    <property type="molecule type" value="Genomic_DNA"/>
</dbReference>
<organism evidence="1">
    <name type="scientific">freshwater metagenome</name>
    <dbReference type="NCBI Taxonomy" id="449393"/>
    <lineage>
        <taxon>unclassified sequences</taxon>
        <taxon>metagenomes</taxon>
        <taxon>ecological metagenomes</taxon>
    </lineage>
</organism>
<accession>A0A6J6GPJ3</accession>
<proteinExistence type="predicted"/>
<reference evidence="1" key="1">
    <citation type="submission" date="2020-05" db="EMBL/GenBank/DDBJ databases">
        <authorList>
            <person name="Chiriac C."/>
            <person name="Salcher M."/>
            <person name="Ghai R."/>
            <person name="Kavagutti S V."/>
        </authorList>
    </citation>
    <scope>NUCLEOTIDE SEQUENCE</scope>
</reference>
<evidence type="ECO:0000313" key="1">
    <source>
        <dbReference type="EMBL" id="CAB4601789.1"/>
    </source>
</evidence>
<gene>
    <name evidence="1" type="ORF">UFOPK1493_04370</name>
</gene>
<sequence>MGSLDSGSRARRTRRLVIAVGTLLASGAIVVVAHDSYQAFAFQEHGRLCRRTDGSFWRDPSNGCTAGNDLRCAGEPSCDDSEIISEGWRRACTWFLFDSEVPPTGDPPFYEGEYPGRGCLGRR</sequence>